<accession>A0A1V3NDM5</accession>
<dbReference type="Proteomes" id="UP000189462">
    <property type="component" value="Unassembled WGS sequence"/>
</dbReference>
<evidence type="ECO:0000256" key="3">
    <source>
        <dbReference type="SAM" id="SignalP"/>
    </source>
</evidence>
<dbReference type="OrthoDB" id="5765754at2"/>
<feature type="coiled-coil region" evidence="2">
    <location>
        <begin position="81"/>
        <end position="108"/>
    </location>
</feature>
<dbReference type="PANTHER" id="PTHR30469:SF15">
    <property type="entry name" value="HLYD FAMILY OF SECRETION PROTEINS"/>
    <property type="match status" value="1"/>
</dbReference>
<feature type="domain" description="CzcB-like barrel-sandwich hybrid" evidence="4">
    <location>
        <begin position="47"/>
        <end position="177"/>
    </location>
</feature>
<keyword evidence="6" id="KW-1185">Reference proteome</keyword>
<dbReference type="Gene3D" id="2.40.30.170">
    <property type="match status" value="1"/>
</dbReference>
<evidence type="ECO:0000313" key="6">
    <source>
        <dbReference type="Proteomes" id="UP000189462"/>
    </source>
</evidence>
<evidence type="ECO:0000256" key="1">
    <source>
        <dbReference type="ARBA" id="ARBA00009477"/>
    </source>
</evidence>
<dbReference type="InterPro" id="IPR006143">
    <property type="entry name" value="RND_pump_MFP"/>
</dbReference>
<dbReference type="Gene3D" id="2.40.50.100">
    <property type="match status" value="1"/>
</dbReference>
<proteinExistence type="inferred from homology"/>
<dbReference type="PANTHER" id="PTHR30469">
    <property type="entry name" value="MULTIDRUG RESISTANCE PROTEIN MDTA"/>
    <property type="match status" value="1"/>
</dbReference>
<comment type="caution">
    <text evidence="5">The sequence shown here is derived from an EMBL/GenBank/DDBJ whole genome shotgun (WGS) entry which is preliminary data.</text>
</comment>
<gene>
    <name evidence="5" type="ORF">B1C78_12065</name>
</gene>
<organism evidence="5 6">
    <name type="scientific">Thioalkalivibrio denitrificans</name>
    <dbReference type="NCBI Taxonomy" id="108003"/>
    <lineage>
        <taxon>Bacteria</taxon>
        <taxon>Pseudomonadati</taxon>
        <taxon>Pseudomonadota</taxon>
        <taxon>Gammaproteobacteria</taxon>
        <taxon>Chromatiales</taxon>
        <taxon>Ectothiorhodospiraceae</taxon>
        <taxon>Thioalkalivibrio</taxon>
    </lineage>
</organism>
<keyword evidence="2" id="KW-0175">Coiled coil</keyword>
<comment type="similarity">
    <text evidence="1">Belongs to the membrane fusion protein (MFP) (TC 8.A.1) family.</text>
</comment>
<dbReference type="SUPFAM" id="SSF111369">
    <property type="entry name" value="HlyD-like secretion proteins"/>
    <property type="match status" value="1"/>
</dbReference>
<dbReference type="EMBL" id="MVBK01000073">
    <property type="protein sequence ID" value="OOG23207.1"/>
    <property type="molecule type" value="Genomic_DNA"/>
</dbReference>
<dbReference type="RefSeq" id="WP_077279408.1">
    <property type="nucleotide sequence ID" value="NZ_MVBK01000073.1"/>
</dbReference>
<dbReference type="Pfam" id="PF25973">
    <property type="entry name" value="BSH_CzcB"/>
    <property type="match status" value="1"/>
</dbReference>
<evidence type="ECO:0000313" key="5">
    <source>
        <dbReference type="EMBL" id="OOG23207.1"/>
    </source>
</evidence>
<feature type="signal peptide" evidence="3">
    <location>
        <begin position="1"/>
        <end position="29"/>
    </location>
</feature>
<feature type="chain" id="PRO_5012753526" evidence="3">
    <location>
        <begin position="30"/>
        <end position="266"/>
    </location>
</feature>
<evidence type="ECO:0000256" key="2">
    <source>
        <dbReference type="SAM" id="Coils"/>
    </source>
</evidence>
<dbReference type="GO" id="GO:1990281">
    <property type="term" value="C:efflux pump complex"/>
    <property type="evidence" value="ECO:0007669"/>
    <property type="project" value="TreeGrafter"/>
</dbReference>
<evidence type="ECO:0000259" key="4">
    <source>
        <dbReference type="Pfam" id="PF25973"/>
    </source>
</evidence>
<dbReference type="STRING" id="108003.B1C78_12065"/>
<dbReference type="AlphaFoldDB" id="A0A1V3NDM5"/>
<sequence>MLSTIFTPRRATPAALFLCLTLFSGLAGARELPAQIDWAERLELGTPLSGIVARVSAEAGQRVREGDVLVRMDDRGIRARLEEDEAQLRRLELARDEAELEYERQQEMYDRTLISVRDLSLAEIGFAMADAEFIAARARLTRTRLDLEYSEVRAPFDALVVARHVRPGQTVNNELQIVPMVTLAATDPMIARARVPETDLPGLEIGQRLDVRVGERHYEGTLQALGLEPVDNTDDTPHYALTVHFSAPAQHGLRAGQRAAVIFGND</sequence>
<dbReference type="Gene3D" id="1.10.287.470">
    <property type="entry name" value="Helix hairpin bin"/>
    <property type="match status" value="1"/>
</dbReference>
<protein>
    <submittedName>
        <fullName evidence="5">Efflux transporter periplasmic adaptor subunit</fullName>
    </submittedName>
</protein>
<dbReference type="GO" id="GO:0015562">
    <property type="term" value="F:efflux transmembrane transporter activity"/>
    <property type="evidence" value="ECO:0007669"/>
    <property type="project" value="TreeGrafter"/>
</dbReference>
<dbReference type="InterPro" id="IPR058647">
    <property type="entry name" value="BSH_CzcB-like"/>
</dbReference>
<keyword evidence="3" id="KW-0732">Signal</keyword>
<name>A0A1V3NDM5_9GAMM</name>
<dbReference type="NCBIfam" id="TIGR01730">
    <property type="entry name" value="RND_mfp"/>
    <property type="match status" value="1"/>
</dbReference>
<reference evidence="5 6" key="1">
    <citation type="submission" date="2017-02" db="EMBL/GenBank/DDBJ databases">
        <title>Genomic diversity within the haloalkaliphilic genus Thioalkalivibrio.</title>
        <authorList>
            <person name="Ahn A.-C."/>
            <person name="Meier-Kolthoff J."/>
            <person name="Overmars L."/>
            <person name="Richter M."/>
            <person name="Woyke T."/>
            <person name="Sorokin D.Y."/>
            <person name="Muyzer G."/>
        </authorList>
    </citation>
    <scope>NUCLEOTIDE SEQUENCE [LARGE SCALE GENOMIC DNA]</scope>
    <source>
        <strain evidence="5 6">ALJD</strain>
    </source>
</reference>